<feature type="region of interest" description="Disordered" evidence="1">
    <location>
        <begin position="78"/>
        <end position="145"/>
    </location>
</feature>
<accession>A0A2T0RNW8</accession>
<gene>
    <name evidence="2" type="ORF">CLV70_116101</name>
</gene>
<evidence type="ECO:0000256" key="1">
    <source>
        <dbReference type="SAM" id="MobiDB-lite"/>
    </source>
</evidence>
<organism evidence="2 3">
    <name type="scientific">Pseudosporangium ferrugineum</name>
    <dbReference type="NCBI Taxonomy" id="439699"/>
    <lineage>
        <taxon>Bacteria</taxon>
        <taxon>Bacillati</taxon>
        <taxon>Actinomycetota</taxon>
        <taxon>Actinomycetes</taxon>
        <taxon>Micromonosporales</taxon>
        <taxon>Micromonosporaceae</taxon>
        <taxon>Pseudosporangium</taxon>
    </lineage>
</organism>
<name>A0A2T0RNW8_9ACTN</name>
<dbReference type="AlphaFoldDB" id="A0A2T0RNW8"/>
<feature type="compositionally biased region" description="Polar residues" evidence="1">
    <location>
        <begin position="133"/>
        <end position="145"/>
    </location>
</feature>
<reference evidence="2 3" key="1">
    <citation type="submission" date="2018-03" db="EMBL/GenBank/DDBJ databases">
        <title>Genomic Encyclopedia of Archaeal and Bacterial Type Strains, Phase II (KMG-II): from individual species to whole genera.</title>
        <authorList>
            <person name="Goeker M."/>
        </authorList>
    </citation>
    <scope>NUCLEOTIDE SEQUENCE [LARGE SCALE GENOMIC DNA]</scope>
    <source>
        <strain evidence="2 3">DSM 45348</strain>
    </source>
</reference>
<keyword evidence="3" id="KW-1185">Reference proteome</keyword>
<comment type="caution">
    <text evidence="2">The sequence shown here is derived from an EMBL/GenBank/DDBJ whole genome shotgun (WGS) entry which is preliminary data.</text>
</comment>
<feature type="compositionally biased region" description="Low complexity" evidence="1">
    <location>
        <begin position="102"/>
        <end position="119"/>
    </location>
</feature>
<dbReference type="EMBL" id="PVZG01000016">
    <property type="protein sequence ID" value="PRY22841.1"/>
    <property type="molecule type" value="Genomic_DNA"/>
</dbReference>
<evidence type="ECO:0000313" key="2">
    <source>
        <dbReference type="EMBL" id="PRY22841.1"/>
    </source>
</evidence>
<evidence type="ECO:0000313" key="3">
    <source>
        <dbReference type="Proteomes" id="UP000239209"/>
    </source>
</evidence>
<dbReference type="Proteomes" id="UP000239209">
    <property type="component" value="Unassembled WGS sequence"/>
</dbReference>
<sequence>MPFRVVSPAGTVLASGQANASATGNQIVPRVAVDPDGPLGSATGAAFAVVWEEVLGSAVTVYTGTATKAYEKVVSQTAGAVNSDPGGWAEPHRSCHVRRPATRTSSTASSWPPAASSRSRASRGRWTVEPAASGSTCSVTASPGR</sequence>
<protein>
    <submittedName>
        <fullName evidence="2">Uncharacterized protein</fullName>
    </submittedName>
</protein>
<proteinExistence type="predicted"/>